<accession>A0A3B0IYX4</accession>
<evidence type="ECO:0008006" key="2">
    <source>
        <dbReference type="Google" id="ProtNLM"/>
    </source>
</evidence>
<dbReference type="AlphaFoldDB" id="A0A3B0IYX4"/>
<dbReference type="Pfam" id="PF05354">
    <property type="entry name" value="Phage_attach"/>
    <property type="match status" value="1"/>
</dbReference>
<proteinExistence type="predicted"/>
<organism evidence="1">
    <name type="scientific">Wolbachia endosymbiont of Aleurodicus dispersus</name>
    <dbReference type="NCBI Taxonomy" id="1288877"/>
    <lineage>
        <taxon>Bacteria</taxon>
        <taxon>Pseudomonadati</taxon>
        <taxon>Pseudomonadota</taxon>
        <taxon>Alphaproteobacteria</taxon>
        <taxon>Rickettsiales</taxon>
        <taxon>Anaplasmataceae</taxon>
        <taxon>Wolbachieae</taxon>
        <taxon>Wolbachia</taxon>
    </lineage>
</organism>
<name>A0A3B0IYX4_9RICK</name>
<reference evidence="1" key="1">
    <citation type="submission" date="2018-04" db="EMBL/GenBank/DDBJ databases">
        <authorList>
            <person name="Go L.Y."/>
            <person name="Mitchell J.A."/>
        </authorList>
    </citation>
    <scope>NUCLEOTIDE SEQUENCE</scope>
    <source>
        <strain evidence="1">WBAD</strain>
    </source>
</reference>
<sequence>MQENVKKLLKDCLIHLGELALYESKNKSYMVQVLKQEPDKLYEIGEGQFVGEMLFLEVSIFDVLRPMVGDIFVIGGCRYKIHTPPLRDKSGMVWRIEASGV</sequence>
<evidence type="ECO:0000313" key="1">
    <source>
        <dbReference type="EMBL" id="SPP32975.1"/>
    </source>
</evidence>
<dbReference type="GO" id="GO:0019068">
    <property type="term" value="P:virion assembly"/>
    <property type="evidence" value="ECO:0007669"/>
    <property type="project" value="InterPro"/>
</dbReference>
<protein>
    <recommendedName>
        <fullName evidence="2">Phage related protein</fullName>
    </recommendedName>
</protein>
<dbReference type="InterPro" id="IPR008018">
    <property type="entry name" value="Phage_tail_attach_FII"/>
</dbReference>
<gene>
    <name evidence="1" type="ORF">WBAD_0407</name>
</gene>
<dbReference type="EMBL" id="OUNE01000064">
    <property type="protein sequence ID" value="SPP32975.1"/>
    <property type="molecule type" value="Genomic_DNA"/>
</dbReference>